<keyword evidence="1" id="KW-0472">Membrane</keyword>
<dbReference type="Proteomes" id="UP000823927">
    <property type="component" value="Unassembled WGS sequence"/>
</dbReference>
<reference evidence="3" key="2">
    <citation type="journal article" date="2021" name="PeerJ">
        <title>Extensive microbial diversity within the chicken gut microbiome revealed by metagenomics and culture.</title>
        <authorList>
            <person name="Gilroy R."/>
            <person name="Ravi A."/>
            <person name="Getino M."/>
            <person name="Pursley I."/>
            <person name="Horton D.L."/>
            <person name="Alikhan N.F."/>
            <person name="Baker D."/>
            <person name="Gharbi K."/>
            <person name="Hall N."/>
            <person name="Watson M."/>
            <person name="Adriaenssens E.M."/>
            <person name="Foster-Nyarko E."/>
            <person name="Jarju S."/>
            <person name="Secka A."/>
            <person name="Antonio M."/>
            <person name="Oren A."/>
            <person name="Chaudhuri R.R."/>
            <person name="La Ragione R."/>
            <person name="Hildebrand F."/>
            <person name="Pallen M.J."/>
        </authorList>
    </citation>
    <scope>NUCLEOTIDE SEQUENCE</scope>
    <source>
        <strain evidence="3">CHK178-757</strain>
    </source>
</reference>
<feature type="transmembrane region" description="Helical" evidence="1">
    <location>
        <begin position="189"/>
        <end position="209"/>
    </location>
</feature>
<organism evidence="3 4">
    <name type="scientific">Candidatus Scybalocola faecigallinarum</name>
    <dbReference type="NCBI Taxonomy" id="2840941"/>
    <lineage>
        <taxon>Bacteria</taxon>
        <taxon>Bacillati</taxon>
        <taxon>Bacillota</taxon>
        <taxon>Clostridia</taxon>
        <taxon>Lachnospirales</taxon>
        <taxon>Lachnospiraceae</taxon>
        <taxon>Lachnospiraceae incertae sedis</taxon>
        <taxon>Candidatus Scybalocola (ex Gilroy et al. 2021)</taxon>
    </lineage>
</organism>
<dbReference type="Pfam" id="PF01569">
    <property type="entry name" value="PAP2"/>
    <property type="match status" value="1"/>
</dbReference>
<feature type="transmembrane region" description="Helical" evidence="1">
    <location>
        <begin position="83"/>
        <end position="104"/>
    </location>
</feature>
<keyword evidence="1" id="KW-1133">Transmembrane helix</keyword>
<proteinExistence type="predicted"/>
<name>A0A9D1F4Y2_9FIRM</name>
<dbReference type="AlphaFoldDB" id="A0A9D1F4Y2"/>
<dbReference type="InterPro" id="IPR000326">
    <property type="entry name" value="PAP2/HPO"/>
</dbReference>
<dbReference type="EMBL" id="DVIT01000030">
    <property type="protein sequence ID" value="HIS47539.1"/>
    <property type="molecule type" value="Genomic_DNA"/>
</dbReference>
<dbReference type="SUPFAM" id="SSF48317">
    <property type="entry name" value="Acid phosphatase/Vanadium-dependent haloperoxidase"/>
    <property type="match status" value="1"/>
</dbReference>
<protein>
    <submittedName>
        <fullName evidence="3">Phosphatase PAP2 family protein</fullName>
    </submittedName>
</protein>
<evidence type="ECO:0000256" key="1">
    <source>
        <dbReference type="SAM" id="Phobius"/>
    </source>
</evidence>
<evidence type="ECO:0000313" key="4">
    <source>
        <dbReference type="Proteomes" id="UP000823927"/>
    </source>
</evidence>
<comment type="caution">
    <text evidence="3">The sequence shown here is derived from an EMBL/GenBank/DDBJ whole genome shotgun (WGS) entry which is preliminary data.</text>
</comment>
<sequence>MKNTNNFFSRKHPWLIVIYMIFYLSGFALLEQRTPGSFHLIHLPGDDLIPFCEYFIIPYVLWFVYIAAVVIYFTFFNKNVGEYWRVIITLCIGMTLFLFVSWIYPNGHDLRPETFARDNIFTQMVQMLYTADTSTNILPSIHVFNSVAVAIALEKCQALKGRRILRKSADILSFLIVLSTMFLKQHSLMDVMCALALNVVVYMLVYVPVQRRSALPKHQNAGIRRILSE</sequence>
<gene>
    <name evidence="3" type="ORF">IAB46_08315</name>
</gene>
<reference evidence="3" key="1">
    <citation type="submission" date="2020-10" db="EMBL/GenBank/DDBJ databases">
        <authorList>
            <person name="Gilroy R."/>
        </authorList>
    </citation>
    <scope>NUCLEOTIDE SEQUENCE</scope>
    <source>
        <strain evidence="3">CHK178-757</strain>
    </source>
</reference>
<dbReference type="InterPro" id="IPR036938">
    <property type="entry name" value="PAP2/HPO_sf"/>
</dbReference>
<feature type="transmembrane region" description="Helical" evidence="1">
    <location>
        <begin position="56"/>
        <end position="76"/>
    </location>
</feature>
<accession>A0A9D1F4Y2</accession>
<evidence type="ECO:0000259" key="2">
    <source>
        <dbReference type="Pfam" id="PF01569"/>
    </source>
</evidence>
<keyword evidence="1" id="KW-0812">Transmembrane</keyword>
<feature type="domain" description="Phosphatidic acid phosphatase type 2/haloperoxidase" evidence="2">
    <location>
        <begin position="108"/>
        <end position="212"/>
    </location>
</feature>
<feature type="transmembrane region" description="Helical" evidence="1">
    <location>
        <begin position="12"/>
        <end position="30"/>
    </location>
</feature>
<evidence type="ECO:0000313" key="3">
    <source>
        <dbReference type="EMBL" id="HIS47539.1"/>
    </source>
</evidence>